<dbReference type="AlphaFoldDB" id="A0A2S6BUM5"/>
<dbReference type="EMBL" id="PNEN01001763">
    <property type="protein sequence ID" value="PPJ51183.1"/>
    <property type="molecule type" value="Genomic_DNA"/>
</dbReference>
<evidence type="ECO:0008006" key="3">
    <source>
        <dbReference type="Google" id="ProtNLM"/>
    </source>
</evidence>
<comment type="caution">
    <text evidence="1">The sequence shown here is derived from an EMBL/GenBank/DDBJ whole genome shotgun (WGS) entry which is preliminary data.</text>
</comment>
<protein>
    <recommendedName>
        <fullName evidence="3">BTB domain-containing protein</fullName>
    </recommendedName>
</protein>
<reference evidence="2" key="1">
    <citation type="journal article" date="2017" name="bioRxiv">
        <title>Conservation of a gene cluster reveals novel cercosporin biosynthetic mechanisms and extends production to the genus Colletotrichum.</title>
        <authorList>
            <person name="de Jonge R."/>
            <person name="Ebert M.K."/>
            <person name="Huitt-Roehl C.R."/>
            <person name="Pal P."/>
            <person name="Suttle J.C."/>
            <person name="Spanner R.E."/>
            <person name="Neubauer J.D."/>
            <person name="Jurick W.M.II."/>
            <person name="Stott K.A."/>
            <person name="Secor G.A."/>
            <person name="Thomma B.P.H.J."/>
            <person name="Van de Peer Y."/>
            <person name="Townsend C.A."/>
            <person name="Bolton M.D."/>
        </authorList>
    </citation>
    <scope>NUCLEOTIDE SEQUENCE [LARGE SCALE GENOMIC DNA]</scope>
    <source>
        <strain evidence="2">CBS538.71</strain>
    </source>
</reference>
<accession>A0A2S6BUM5</accession>
<gene>
    <name evidence="1" type="ORF">CBER1_07497</name>
</gene>
<name>A0A2S6BUM5_9PEZI</name>
<proteinExistence type="predicted"/>
<organism evidence="1 2">
    <name type="scientific">Cercospora berteroae</name>
    <dbReference type="NCBI Taxonomy" id="357750"/>
    <lineage>
        <taxon>Eukaryota</taxon>
        <taxon>Fungi</taxon>
        <taxon>Dikarya</taxon>
        <taxon>Ascomycota</taxon>
        <taxon>Pezizomycotina</taxon>
        <taxon>Dothideomycetes</taxon>
        <taxon>Dothideomycetidae</taxon>
        <taxon>Mycosphaerellales</taxon>
        <taxon>Mycosphaerellaceae</taxon>
        <taxon>Cercospora</taxon>
    </lineage>
</organism>
<evidence type="ECO:0000313" key="2">
    <source>
        <dbReference type="Proteomes" id="UP000237631"/>
    </source>
</evidence>
<evidence type="ECO:0000313" key="1">
    <source>
        <dbReference type="EMBL" id="PPJ51183.1"/>
    </source>
</evidence>
<dbReference type="Proteomes" id="UP000237631">
    <property type="component" value="Unassembled WGS sequence"/>
</dbReference>
<sequence>MVSPYGMARKRKLDYADTIKFSVGRLVNVTERTYHVPRLAILGRSKLVADAVASRERAGLVYDGDFPNFSNATFNSYVHLLLYNEVLVTPGAGSYQARLMRMALISLYILAAELIDHRSMNKVMDKLAVIIQSHKPRACAINMAYKLKPETDDPLRRLFVAAYTIGASRADDFQDLMHRNIASHQLSGFSFDLTMALLNDGNYRYRLVAADYYVEVERTPADG</sequence>
<keyword evidence="2" id="KW-1185">Reference proteome</keyword>
<dbReference type="OrthoDB" id="3648451at2759"/>